<feature type="repeat" description="TPR" evidence="1">
    <location>
        <begin position="171"/>
        <end position="204"/>
    </location>
</feature>
<dbReference type="InterPro" id="IPR050640">
    <property type="entry name" value="Bact_2-comp_sensor_kinase"/>
</dbReference>
<keyword evidence="5" id="KW-1185">Reference proteome</keyword>
<sequence>MPPRPLPILGLWLFYILTGVNAIAQIKTHQDLELDSLTKLVDSHKTNDTIRVHLLISLARQYISGDIGKNPPLLKEALQISEELQYKRGIGLALNALSQHATVKGEYDQGLQYALRAKETLKEIQDDGNLLITNSNLARIYNVTGKYEKALEIHLQNIELVKNNAPSSEKAGLFFYVAKTYEQLNDYKKAEEYYMHAKRISEEANFLTGIAIAEGSLGNLHNNLKNYPLAIQYLNKTLTYAEQHNQVSNVAATHFALAKSYEGLQDYRRAISNNEKSIQIYEGLGNLRLLKDAYLNHYKYYEQLSEWNKANEYLKLHYAMVDSIFSENKVKIIEELQTKYETEKKDLEIANLAQQASIKDLEIKQKNQAMIIGLFVVLFIAGFIYLLYRQRALKNIQKQTALEQRFLRSQLNPHFMSNALMAIQNFMLKNQAEKAATYLAKFAKLMREILENSRKEFILVEDEIQMLTNYLDIHRVRMNDSFDYTIEVNENIDRETDAIPPMFVQPFIENAIEHGIINAKTQGMIKLKLIKVGDYISIEISDNGGGIVEQKQELKEHTSLSTTIIQERMALLNKTLKKKIELVWENIRNENGEVNGTKVELKVPYSYL</sequence>
<keyword evidence="2" id="KW-1133">Transmembrane helix</keyword>
<keyword evidence="2" id="KW-0812">Transmembrane</keyword>
<keyword evidence="2" id="KW-0472">Membrane</keyword>
<dbReference type="InterPro" id="IPR019734">
    <property type="entry name" value="TPR_rpt"/>
</dbReference>
<dbReference type="PANTHER" id="PTHR34220">
    <property type="entry name" value="SENSOR HISTIDINE KINASE YPDA"/>
    <property type="match status" value="1"/>
</dbReference>
<dbReference type="PANTHER" id="PTHR34220:SF7">
    <property type="entry name" value="SENSOR HISTIDINE KINASE YPDA"/>
    <property type="match status" value="1"/>
</dbReference>
<evidence type="ECO:0000313" key="4">
    <source>
        <dbReference type="EMBL" id="GCC50494.1"/>
    </source>
</evidence>
<gene>
    <name evidence="4" type="ORF">SanaruYs_07090</name>
</gene>
<dbReference type="GO" id="GO:0016020">
    <property type="term" value="C:membrane"/>
    <property type="evidence" value="ECO:0007669"/>
    <property type="project" value="InterPro"/>
</dbReference>
<evidence type="ECO:0000256" key="2">
    <source>
        <dbReference type="SAM" id="Phobius"/>
    </source>
</evidence>
<evidence type="ECO:0000313" key="5">
    <source>
        <dbReference type="Proteomes" id="UP000288227"/>
    </source>
</evidence>
<accession>A0A401U6B0</accession>
<dbReference type="InterPro" id="IPR036890">
    <property type="entry name" value="HATPase_C_sf"/>
</dbReference>
<dbReference type="Proteomes" id="UP000288227">
    <property type="component" value="Unassembled WGS sequence"/>
</dbReference>
<comment type="caution">
    <text evidence="4">The sequence shown here is derived from an EMBL/GenBank/DDBJ whole genome shotgun (WGS) entry which is preliminary data.</text>
</comment>
<protein>
    <submittedName>
        <fullName evidence="4">Tetratricopeptide repeat protein</fullName>
    </submittedName>
</protein>
<dbReference type="Gene3D" id="1.25.40.10">
    <property type="entry name" value="Tetratricopeptide repeat domain"/>
    <property type="match status" value="1"/>
</dbReference>
<dbReference type="SUPFAM" id="SSF55874">
    <property type="entry name" value="ATPase domain of HSP90 chaperone/DNA topoisomerase II/histidine kinase"/>
    <property type="match status" value="1"/>
</dbReference>
<dbReference type="InterPro" id="IPR010559">
    <property type="entry name" value="Sig_transdc_His_kin_internal"/>
</dbReference>
<name>A0A401U6B0_9BACT</name>
<dbReference type="PROSITE" id="PS50005">
    <property type="entry name" value="TPR"/>
    <property type="match status" value="1"/>
</dbReference>
<dbReference type="InterPro" id="IPR011990">
    <property type="entry name" value="TPR-like_helical_dom_sf"/>
</dbReference>
<evidence type="ECO:0000256" key="1">
    <source>
        <dbReference type="PROSITE-ProRule" id="PRU00339"/>
    </source>
</evidence>
<dbReference type="AlphaFoldDB" id="A0A401U6B0"/>
<proteinExistence type="predicted"/>
<dbReference type="SUPFAM" id="SSF48452">
    <property type="entry name" value="TPR-like"/>
    <property type="match status" value="2"/>
</dbReference>
<reference evidence="4 5" key="1">
    <citation type="submission" date="2018-11" db="EMBL/GenBank/DDBJ databases">
        <title>Chryseotalea sanarue gen. nov., sp., nov., a member of the family Cytophagaceae, isolated from a brackish lake in Hamamatsu Japan.</title>
        <authorList>
            <person name="Maejima Y."/>
            <person name="Iino T."/>
            <person name="Muraguchi Y."/>
            <person name="Fukuda K."/>
            <person name="Ohkuma M."/>
            <person name="Moriuchi R."/>
            <person name="Dohra H."/>
            <person name="Kimbara K."/>
            <person name="Shintani M."/>
        </authorList>
    </citation>
    <scope>NUCLEOTIDE SEQUENCE [LARGE SCALE GENOMIC DNA]</scope>
    <source>
        <strain evidence="4 5">Ys</strain>
    </source>
</reference>
<dbReference type="GO" id="GO:0000155">
    <property type="term" value="F:phosphorelay sensor kinase activity"/>
    <property type="evidence" value="ECO:0007669"/>
    <property type="project" value="InterPro"/>
</dbReference>
<dbReference type="Pfam" id="PF06580">
    <property type="entry name" value="His_kinase"/>
    <property type="match status" value="1"/>
</dbReference>
<feature type="domain" description="Signal transduction histidine kinase internal region" evidence="3">
    <location>
        <begin position="403"/>
        <end position="482"/>
    </location>
</feature>
<dbReference type="EMBL" id="BHXQ01000001">
    <property type="protein sequence ID" value="GCC50494.1"/>
    <property type="molecule type" value="Genomic_DNA"/>
</dbReference>
<feature type="transmembrane region" description="Helical" evidence="2">
    <location>
        <begin position="369"/>
        <end position="388"/>
    </location>
</feature>
<dbReference type="Pfam" id="PF13424">
    <property type="entry name" value="TPR_12"/>
    <property type="match status" value="2"/>
</dbReference>
<keyword evidence="1" id="KW-0802">TPR repeat</keyword>
<evidence type="ECO:0000259" key="3">
    <source>
        <dbReference type="Pfam" id="PF06580"/>
    </source>
</evidence>
<dbReference type="OrthoDB" id="6190788at2"/>
<dbReference type="RefSeq" id="WP_127121122.1">
    <property type="nucleotide sequence ID" value="NZ_BHXQ01000001.1"/>
</dbReference>
<dbReference type="Gene3D" id="3.30.565.10">
    <property type="entry name" value="Histidine kinase-like ATPase, C-terminal domain"/>
    <property type="match status" value="1"/>
</dbReference>
<dbReference type="SMART" id="SM00028">
    <property type="entry name" value="TPR"/>
    <property type="match status" value="4"/>
</dbReference>
<organism evidence="4 5">
    <name type="scientific">Chryseotalea sanaruensis</name>
    <dbReference type="NCBI Taxonomy" id="2482724"/>
    <lineage>
        <taxon>Bacteria</taxon>
        <taxon>Pseudomonadati</taxon>
        <taxon>Bacteroidota</taxon>
        <taxon>Cytophagia</taxon>
        <taxon>Cytophagales</taxon>
        <taxon>Chryseotaleaceae</taxon>
        <taxon>Chryseotalea</taxon>
    </lineage>
</organism>